<dbReference type="SUPFAM" id="SSF75005">
    <property type="entry name" value="Arabinanase/levansucrase/invertase"/>
    <property type="match status" value="1"/>
</dbReference>
<reference evidence="8" key="1">
    <citation type="journal article" date="2019" name="Int. J. Syst. Evol. Microbiol.">
        <title>The Global Catalogue of Microorganisms (GCM) 10K type strain sequencing project: providing services to taxonomists for standard genome sequencing and annotation.</title>
        <authorList>
            <consortium name="The Broad Institute Genomics Platform"/>
            <consortium name="The Broad Institute Genome Sequencing Center for Infectious Disease"/>
            <person name="Wu L."/>
            <person name="Ma J."/>
        </authorList>
    </citation>
    <scope>NUCLEOTIDE SEQUENCE [LARGE SCALE GENOMIC DNA]</scope>
    <source>
        <strain evidence="8">CGMCC 4.1437</strain>
    </source>
</reference>
<dbReference type="InterPro" id="IPR023296">
    <property type="entry name" value="Glyco_hydro_beta-prop_sf"/>
</dbReference>
<evidence type="ECO:0000256" key="1">
    <source>
        <dbReference type="ARBA" id="ARBA00009902"/>
    </source>
</evidence>
<feature type="domain" description="Glycosyl hydrolase family 32 N-terminal" evidence="5">
    <location>
        <begin position="51"/>
        <end position="287"/>
    </location>
</feature>
<dbReference type="CDD" id="cd18622">
    <property type="entry name" value="GH32_Inu-like"/>
    <property type="match status" value="1"/>
</dbReference>
<dbReference type="RefSeq" id="WP_380223514.1">
    <property type="nucleotide sequence ID" value="NZ_JBHSOF010000002.1"/>
</dbReference>
<dbReference type="InterPro" id="IPR018053">
    <property type="entry name" value="Glyco_hydro_32_AS"/>
</dbReference>
<dbReference type="Pfam" id="PF08244">
    <property type="entry name" value="Glyco_hydro_32C"/>
    <property type="match status" value="1"/>
</dbReference>
<feature type="signal peptide" evidence="4">
    <location>
        <begin position="1"/>
        <end position="37"/>
    </location>
</feature>
<dbReference type="SUPFAM" id="SSF49899">
    <property type="entry name" value="Concanavalin A-like lectins/glucanases"/>
    <property type="match status" value="1"/>
</dbReference>
<dbReference type="PANTHER" id="PTHR42800:SF1">
    <property type="entry name" value="EXOINULINASE INUD (AFU_ORTHOLOGUE AFUA_5G00480)"/>
    <property type="match status" value="1"/>
</dbReference>
<dbReference type="InterPro" id="IPR013148">
    <property type="entry name" value="Glyco_hydro_32_N"/>
</dbReference>
<keyword evidence="3" id="KW-0326">Glycosidase</keyword>
<organism evidence="7 8">
    <name type="scientific">Kitasatospora misakiensis</name>
    <dbReference type="NCBI Taxonomy" id="67330"/>
    <lineage>
        <taxon>Bacteria</taxon>
        <taxon>Bacillati</taxon>
        <taxon>Actinomycetota</taxon>
        <taxon>Actinomycetes</taxon>
        <taxon>Kitasatosporales</taxon>
        <taxon>Streptomycetaceae</taxon>
        <taxon>Kitasatospora</taxon>
    </lineage>
</organism>
<protein>
    <submittedName>
        <fullName evidence="7">GH32 C-terminal domain-containing protein</fullName>
    </submittedName>
</protein>
<dbReference type="SMART" id="SM00640">
    <property type="entry name" value="Glyco_32"/>
    <property type="match status" value="1"/>
</dbReference>
<feature type="domain" description="Glycosyl hydrolase family 32 N-terminal" evidence="5">
    <location>
        <begin position="609"/>
        <end position="688"/>
    </location>
</feature>
<proteinExistence type="inferred from homology"/>
<evidence type="ECO:0000313" key="7">
    <source>
        <dbReference type="EMBL" id="MFC5661927.1"/>
    </source>
</evidence>
<evidence type="ECO:0000259" key="5">
    <source>
        <dbReference type="Pfam" id="PF00251"/>
    </source>
</evidence>
<feature type="domain" description="Glycosyl hydrolase family 32 C-terminal" evidence="6">
    <location>
        <begin position="694"/>
        <end position="850"/>
    </location>
</feature>
<dbReference type="EMBL" id="JBHSOF010000002">
    <property type="protein sequence ID" value="MFC5661927.1"/>
    <property type="molecule type" value="Genomic_DNA"/>
</dbReference>
<keyword evidence="8" id="KW-1185">Reference proteome</keyword>
<dbReference type="Gene3D" id="2.60.120.560">
    <property type="entry name" value="Exo-inulinase, domain 1"/>
    <property type="match status" value="1"/>
</dbReference>
<dbReference type="Gene3D" id="2.115.10.20">
    <property type="entry name" value="Glycosyl hydrolase domain, family 43"/>
    <property type="match status" value="2"/>
</dbReference>
<feature type="chain" id="PRO_5046911082" evidence="4">
    <location>
        <begin position="38"/>
        <end position="857"/>
    </location>
</feature>
<dbReference type="InterPro" id="IPR013189">
    <property type="entry name" value="Glyco_hydro_32_C"/>
</dbReference>
<evidence type="ECO:0000256" key="3">
    <source>
        <dbReference type="ARBA" id="ARBA00023295"/>
    </source>
</evidence>
<evidence type="ECO:0000259" key="6">
    <source>
        <dbReference type="Pfam" id="PF08244"/>
    </source>
</evidence>
<dbReference type="PROSITE" id="PS00609">
    <property type="entry name" value="GLYCOSYL_HYDROL_F32"/>
    <property type="match status" value="1"/>
</dbReference>
<dbReference type="InterPro" id="IPR013320">
    <property type="entry name" value="ConA-like_dom_sf"/>
</dbReference>
<dbReference type="InterPro" id="IPR001362">
    <property type="entry name" value="Glyco_hydro_32"/>
</dbReference>
<accession>A0ABW0WUG2</accession>
<keyword evidence="4" id="KW-0732">Signal</keyword>
<keyword evidence="2" id="KW-0378">Hydrolase</keyword>
<gene>
    <name evidence="7" type="ORF">ACFP3U_02905</name>
</gene>
<name>A0ABW0WUG2_9ACTN</name>
<sequence>MPAPRRTQRTRRTRRLLPAVLATAVCLALTAGAPAVADAPGFQEPYRPQTHYTPAQNWMNDPNGLVYYSGEYHLFYQYNPDGNSWGNMSWGHAVSTDLVHWNELPLAIPHDSGEMVFSGSVVVDTGNTSGFGSATNPAMVAVYTSAYPDGKQAQSLAYSTDRGRTWTKYAGNPVLDIGSQAFRDPKVQWYAPTRSWLMTVVMADEHKVVFYTSRDLKSWTRLSEFGPAGATGGAWECPDLFPLAVDGDPARIKWVLVVSLNPGGIAGGSGMQYFLGDFDGTTFTPDDNGSYTPPSGTVVQDFEQPGYGGWTTGGTAFGTGPATGSLPGQSAVTGVEGAGYANSFHGGDSATGTVSSPLFTVASDYLNFKVGGGNHPHDPNTAPDRQPAPAGTVLADFEGDTYGAWTATGTAFGAGPARGTLPDQQEVSGHLGRGLVNSYLQGDATTGELTSPPFTVDRKYLDFLIGGGNHPASSGARTAIELLVDGKAVRSTTGGNDEHLDWASWDVSDLRGRTARIRIVDQNTGGWGHINVDQIVLSDTRALPQSHETSVNLVVDGRIVQSVTGADSEHLDWASFDLRAYRGKQARVQITDLNTDGWGHIMADRFTAADKPALSVLQRAHWVDFGKDFYAAVTYNDAPRGERVMIGWMSNWQYSGSTPTTPWRNAQSLPRTLQLRTVDGRLQLTQQPVAALGSLRQGPAVSLNSRSLPAGTTALPAGSAGQALDIDATFTPTFSPTGARTFGLKVRTGAGQETVIGYDTTTQQLYVDRTRSGAVDFDPHFPGVQSAPLKPQPDGKVHLRVVVDSSSVEVFGGQGEAVITDQIFPDPDSQGVQLFAEGGPVRLDGLKLWHLGSYRSR</sequence>
<evidence type="ECO:0000256" key="2">
    <source>
        <dbReference type="ARBA" id="ARBA00022801"/>
    </source>
</evidence>
<comment type="similarity">
    <text evidence="1">Belongs to the glycosyl hydrolase 32 family.</text>
</comment>
<dbReference type="Proteomes" id="UP001595975">
    <property type="component" value="Unassembled WGS sequence"/>
</dbReference>
<comment type="caution">
    <text evidence="7">The sequence shown here is derived from an EMBL/GenBank/DDBJ whole genome shotgun (WGS) entry which is preliminary data.</text>
</comment>
<evidence type="ECO:0000313" key="8">
    <source>
        <dbReference type="Proteomes" id="UP001595975"/>
    </source>
</evidence>
<dbReference type="Pfam" id="PF00251">
    <property type="entry name" value="Glyco_hydro_32N"/>
    <property type="match status" value="2"/>
</dbReference>
<evidence type="ECO:0000256" key="4">
    <source>
        <dbReference type="SAM" id="SignalP"/>
    </source>
</evidence>
<dbReference type="PANTHER" id="PTHR42800">
    <property type="entry name" value="EXOINULINASE INUD (AFU_ORTHOLOGUE AFUA_5G00480)"/>
    <property type="match status" value="1"/>
</dbReference>